<evidence type="ECO:0000313" key="8">
    <source>
        <dbReference type="Proteomes" id="UP000561326"/>
    </source>
</evidence>
<evidence type="ECO:0000256" key="2">
    <source>
        <dbReference type="ARBA" id="ARBA00022603"/>
    </source>
</evidence>
<name>A0A848CZA8_ANEAE</name>
<dbReference type="Gene3D" id="3.40.50.150">
    <property type="entry name" value="Vaccinia Virus protein VP39"/>
    <property type="match status" value="1"/>
</dbReference>
<dbReference type="InterPro" id="IPR029063">
    <property type="entry name" value="SAM-dependent_MTases_sf"/>
</dbReference>
<evidence type="ECO:0000256" key="1">
    <source>
        <dbReference type="ARBA" id="ARBA00011975"/>
    </source>
</evidence>
<accession>A0A848CZA8</accession>
<dbReference type="InterPro" id="IPR001525">
    <property type="entry name" value="C5_MeTfrase"/>
</dbReference>
<dbReference type="PANTHER" id="PTHR10629:SF52">
    <property type="entry name" value="DNA (CYTOSINE-5)-METHYLTRANSFERASE 1"/>
    <property type="match status" value="1"/>
</dbReference>
<comment type="caution">
    <text evidence="7">The sequence shown here is derived from an EMBL/GenBank/DDBJ whole genome shotgun (WGS) entry which is preliminary data.</text>
</comment>
<dbReference type="GO" id="GO:0003677">
    <property type="term" value="F:DNA binding"/>
    <property type="evidence" value="ECO:0007669"/>
    <property type="project" value="TreeGrafter"/>
</dbReference>
<evidence type="ECO:0000313" key="7">
    <source>
        <dbReference type="EMBL" id="NMF00252.1"/>
    </source>
</evidence>
<dbReference type="InterPro" id="IPR050390">
    <property type="entry name" value="C5-Methyltransferase"/>
</dbReference>
<gene>
    <name evidence="7" type="ORF">HF838_18655</name>
</gene>
<evidence type="ECO:0000256" key="3">
    <source>
        <dbReference type="ARBA" id="ARBA00022679"/>
    </source>
</evidence>
<sequence>MKTIYKFISLFCGIGGGTNGFLRSQGEWKGAVGRFEALVGIDADPMICRNYERITGSPAACMDLFSRQQYIDFHDQEPPVDWKEVTAADIRYVCGGEYPDVIFTSPPCKGFSGLLPEKSAKTKKYQALNQLTLRGIKLCLDAFEDDLPALFLLENVPRIKTRGKKLLDEIKALLHSYGYVTDDADHDCGEIGGLGQRRKRYLLIARQEQKCCSFVYKPEKKPLKTIGDIIGPLPMPDDPIAGPLHRLPRLQWKTWQRLALIRAGGDWRDLEKIDWHNLRITYEPRKGALGVADWNEPSGAVTGAAGYGRSNGTQAVADPRLPEREGRHPGVYQVVRFDEPAPCVTGTRFGSGALAVSDPRTGFAEGTHRSIYRVQSWEEVSGTVTGAIGPNNGAICINDPRLQHQAGRYSNKFQIHDWNEQAATITGTSDIQAGAPSIADPRLNCSPRSGTMGVQAWDEPGKTVIGSGDIHAGAAAVADPRIPEAHEKGVFVIIAEDGTWHRPLTTFELAALQGFDYLADGSIFTLEGGSDAKCREWIGNAVPPEAAEAIGNVMLAALMPSQEGVWVLGHTDIWVGPDDAEKEVEFAH</sequence>
<dbReference type="Pfam" id="PF00145">
    <property type="entry name" value="DNA_methylase"/>
    <property type="match status" value="1"/>
</dbReference>
<dbReference type="GO" id="GO:0032259">
    <property type="term" value="P:methylation"/>
    <property type="evidence" value="ECO:0007669"/>
    <property type="project" value="UniProtKB-KW"/>
</dbReference>
<comment type="similarity">
    <text evidence="6">Belongs to the class I-like SAM-binding methyltransferase superfamily. C5-methyltransferase family.</text>
</comment>
<dbReference type="PROSITE" id="PS51679">
    <property type="entry name" value="SAM_MT_C5"/>
    <property type="match status" value="1"/>
</dbReference>
<dbReference type="GO" id="GO:0044027">
    <property type="term" value="P:negative regulation of gene expression via chromosomal CpG island methylation"/>
    <property type="evidence" value="ECO:0007669"/>
    <property type="project" value="TreeGrafter"/>
</dbReference>
<dbReference type="PRINTS" id="PR00105">
    <property type="entry name" value="C5METTRFRASE"/>
</dbReference>
<dbReference type="EMBL" id="JABAGO010000042">
    <property type="protein sequence ID" value="NMF00252.1"/>
    <property type="molecule type" value="Genomic_DNA"/>
</dbReference>
<dbReference type="GO" id="GO:0003886">
    <property type="term" value="F:DNA (cytosine-5-)-methyltransferase activity"/>
    <property type="evidence" value="ECO:0007669"/>
    <property type="project" value="UniProtKB-EC"/>
</dbReference>
<organism evidence="7 8">
    <name type="scientific">Aneurinibacillus aneurinilyticus</name>
    <name type="common">Bacillus aneurinolyticus</name>
    <dbReference type="NCBI Taxonomy" id="1391"/>
    <lineage>
        <taxon>Bacteria</taxon>
        <taxon>Bacillati</taxon>
        <taxon>Bacillota</taxon>
        <taxon>Bacilli</taxon>
        <taxon>Bacillales</taxon>
        <taxon>Paenibacillaceae</taxon>
        <taxon>Aneurinibacillus group</taxon>
        <taxon>Aneurinibacillus</taxon>
    </lineage>
</organism>
<keyword evidence="5" id="KW-0680">Restriction system</keyword>
<evidence type="ECO:0000256" key="6">
    <source>
        <dbReference type="PROSITE-ProRule" id="PRU01016"/>
    </source>
</evidence>
<dbReference type="EC" id="2.1.1.37" evidence="1"/>
<dbReference type="PANTHER" id="PTHR10629">
    <property type="entry name" value="CYTOSINE-SPECIFIC METHYLTRANSFERASE"/>
    <property type="match status" value="1"/>
</dbReference>
<keyword evidence="4 6" id="KW-0949">S-adenosyl-L-methionine</keyword>
<dbReference type="AlphaFoldDB" id="A0A848CZA8"/>
<dbReference type="Gene3D" id="3.90.120.10">
    <property type="entry name" value="DNA Methylase, subunit A, domain 2"/>
    <property type="match status" value="1"/>
</dbReference>
<reference evidence="7 8" key="1">
    <citation type="submission" date="2020-04" db="EMBL/GenBank/DDBJ databases">
        <authorList>
            <person name="Hitch T.C.A."/>
            <person name="Wylensek D."/>
            <person name="Clavel T."/>
        </authorList>
    </citation>
    <scope>NUCLEOTIDE SEQUENCE [LARGE SCALE GENOMIC DNA]</scope>
    <source>
        <strain evidence="7 8">WB01_D5_05</strain>
    </source>
</reference>
<proteinExistence type="inferred from homology"/>
<keyword evidence="2 6" id="KW-0489">Methyltransferase</keyword>
<evidence type="ECO:0000256" key="4">
    <source>
        <dbReference type="ARBA" id="ARBA00022691"/>
    </source>
</evidence>
<dbReference type="SUPFAM" id="SSF53335">
    <property type="entry name" value="S-adenosyl-L-methionine-dependent methyltransferases"/>
    <property type="match status" value="1"/>
</dbReference>
<evidence type="ECO:0000256" key="5">
    <source>
        <dbReference type="ARBA" id="ARBA00022747"/>
    </source>
</evidence>
<feature type="active site" evidence="6">
    <location>
        <position position="108"/>
    </location>
</feature>
<dbReference type="Proteomes" id="UP000561326">
    <property type="component" value="Unassembled WGS sequence"/>
</dbReference>
<protein>
    <recommendedName>
        <fullName evidence="1">DNA (cytosine-5-)-methyltransferase</fullName>
        <ecNumber evidence="1">2.1.1.37</ecNumber>
    </recommendedName>
</protein>
<dbReference type="GO" id="GO:0009307">
    <property type="term" value="P:DNA restriction-modification system"/>
    <property type="evidence" value="ECO:0007669"/>
    <property type="project" value="UniProtKB-KW"/>
</dbReference>
<keyword evidence="3 6" id="KW-0808">Transferase</keyword>
<dbReference type="RefSeq" id="WP_168976049.1">
    <property type="nucleotide sequence ID" value="NZ_JABAGO010000042.1"/>
</dbReference>